<dbReference type="Pfam" id="PF02012">
    <property type="entry name" value="BNR"/>
    <property type="match status" value="1"/>
</dbReference>
<reference evidence="2" key="1">
    <citation type="submission" date="2020-06" db="EMBL/GenBank/DDBJ databases">
        <title>Legume-microbial interactions unlock mineral nutrients during tropical forest succession.</title>
        <authorList>
            <person name="Epihov D.Z."/>
        </authorList>
    </citation>
    <scope>NUCLEOTIDE SEQUENCE [LARGE SCALE GENOMIC DNA]</scope>
    <source>
        <strain evidence="2">Pan2503</strain>
    </source>
</reference>
<feature type="non-terminal residue" evidence="2">
    <location>
        <position position="1"/>
    </location>
</feature>
<gene>
    <name evidence="2" type="ORF">HRJ53_16455</name>
</gene>
<accession>A0A7V8NSB9</accession>
<keyword evidence="3" id="KW-1185">Reference proteome</keyword>
<comment type="caution">
    <text evidence="2">The sequence shown here is derived from an EMBL/GenBank/DDBJ whole genome shotgun (WGS) entry which is preliminary data.</text>
</comment>
<dbReference type="Proteomes" id="UP000567293">
    <property type="component" value="Unassembled WGS sequence"/>
</dbReference>
<organism evidence="2 3">
    <name type="scientific">Candidatus Acidiferrum panamense</name>
    <dbReference type="NCBI Taxonomy" id="2741543"/>
    <lineage>
        <taxon>Bacteria</taxon>
        <taxon>Pseudomonadati</taxon>
        <taxon>Acidobacteriota</taxon>
        <taxon>Terriglobia</taxon>
        <taxon>Candidatus Acidiferrales</taxon>
        <taxon>Candidatus Acidiferrum</taxon>
    </lineage>
</organism>
<dbReference type="EMBL" id="JACDQQ010001580">
    <property type="protein sequence ID" value="MBA0086573.1"/>
    <property type="molecule type" value="Genomic_DNA"/>
</dbReference>
<dbReference type="PANTHER" id="PTHR47199">
    <property type="entry name" value="PHOTOSYSTEM II STABILITY/ASSEMBLY FACTOR HCF136, CHLOROPLASTIC"/>
    <property type="match status" value="1"/>
</dbReference>
<sequence>SNTDASLHGLSIVNGNVVWVSGTGGTFVRTTDGGETWQAGTVAGAEKLDFRDVYAIDGETAYLLSIGKGNESRIYKTTDGGKNWTLQYTEQNPKAFLDCMAFWDATHGIVVGDPLDGKPELLTTSDGGAHWTPLQSNTIPPGKNGEGSPASGTCITTYAEEKGRKENWQAWFVTENASRVFHTADSGKTWTASETPLVTGLNQGVFSIAVVDADRLVIVGGDYDHPQMVKPNSAYSDDGGKTWKESSHRPAGYRWGVAVVPDTPGPTVFAVGPTGTDYSIDRGKNWEQMNEEHTNTIGFADAHRGWAVGKKGLILKFEGTVPGGVAPSLKK</sequence>
<evidence type="ECO:0000313" key="2">
    <source>
        <dbReference type="EMBL" id="MBA0086573.1"/>
    </source>
</evidence>
<dbReference type="SUPFAM" id="SSF110296">
    <property type="entry name" value="Oligoxyloglucan reducing end-specific cellobiohydrolase"/>
    <property type="match status" value="1"/>
</dbReference>
<dbReference type="CDD" id="cd15482">
    <property type="entry name" value="Sialidase_non-viral"/>
    <property type="match status" value="1"/>
</dbReference>
<name>A0A7V8NSB9_9BACT</name>
<evidence type="ECO:0000313" key="3">
    <source>
        <dbReference type="Proteomes" id="UP000567293"/>
    </source>
</evidence>
<feature type="region of interest" description="Disordered" evidence="1">
    <location>
        <begin position="126"/>
        <end position="149"/>
    </location>
</feature>
<evidence type="ECO:0000256" key="1">
    <source>
        <dbReference type="SAM" id="MobiDB-lite"/>
    </source>
</evidence>
<dbReference type="AlphaFoldDB" id="A0A7V8NSB9"/>
<dbReference type="InterPro" id="IPR015943">
    <property type="entry name" value="WD40/YVTN_repeat-like_dom_sf"/>
</dbReference>
<dbReference type="InterPro" id="IPR002860">
    <property type="entry name" value="BNR_rpt"/>
</dbReference>
<dbReference type="PANTHER" id="PTHR47199:SF2">
    <property type="entry name" value="PHOTOSYSTEM II STABILITY_ASSEMBLY FACTOR HCF136, CHLOROPLASTIC"/>
    <property type="match status" value="1"/>
</dbReference>
<proteinExistence type="predicted"/>
<protein>
    <recommendedName>
        <fullName evidence="4">Photosynthesis system II assembly factor Ycf48/Hcf136-like domain-containing protein</fullName>
    </recommendedName>
</protein>
<dbReference type="Gene3D" id="2.130.10.10">
    <property type="entry name" value="YVTN repeat-like/Quinoprotein amine dehydrogenase"/>
    <property type="match status" value="2"/>
</dbReference>
<evidence type="ECO:0008006" key="4">
    <source>
        <dbReference type="Google" id="ProtNLM"/>
    </source>
</evidence>